<proteinExistence type="predicted"/>
<keyword evidence="1" id="KW-0472">Membrane</keyword>
<accession>A0ABM0R215</accession>
<evidence type="ECO:0000313" key="2">
    <source>
        <dbReference type="Proteomes" id="UP000694923"/>
    </source>
</evidence>
<name>A0ABM0R215_GALVR</name>
<evidence type="ECO:0000256" key="1">
    <source>
        <dbReference type="SAM" id="Phobius"/>
    </source>
</evidence>
<dbReference type="PANTHER" id="PTHR16201:SF42">
    <property type="entry name" value="SOLUTE CARRIER FAMILY 66 MEMBER 1 LIKE"/>
    <property type="match status" value="1"/>
</dbReference>
<dbReference type="PANTHER" id="PTHR16201">
    <property type="entry name" value="SEVEN TRANSMEMBRANE PROTEIN 1-RELATED"/>
    <property type="match status" value="1"/>
</dbReference>
<keyword evidence="1" id="KW-0812">Transmembrane</keyword>
<dbReference type="GeneID" id="103593455"/>
<dbReference type="RefSeq" id="XP_008574656.1">
    <property type="nucleotide sequence ID" value="XM_008576434.1"/>
</dbReference>
<gene>
    <name evidence="3" type="primary">LOC103593455</name>
</gene>
<reference evidence="3" key="1">
    <citation type="submission" date="2025-08" db="UniProtKB">
        <authorList>
            <consortium name="RefSeq"/>
        </authorList>
    </citation>
    <scope>IDENTIFICATION</scope>
</reference>
<feature type="non-terminal residue" evidence="3">
    <location>
        <position position="1"/>
    </location>
</feature>
<protein>
    <submittedName>
        <fullName evidence="3">Uncharacterized protein</fullName>
    </submittedName>
</protein>
<dbReference type="Gene3D" id="1.20.1280.290">
    <property type="match status" value="1"/>
</dbReference>
<feature type="transmembrane region" description="Helical" evidence="1">
    <location>
        <begin position="44"/>
        <end position="64"/>
    </location>
</feature>
<evidence type="ECO:0000313" key="3">
    <source>
        <dbReference type="RefSeq" id="XP_008574656.1"/>
    </source>
</evidence>
<organism evidence="2 3">
    <name type="scientific">Galeopterus variegatus</name>
    <name type="common">Malayan flying lemur</name>
    <name type="synonym">Cynocephalus variegatus</name>
    <dbReference type="NCBI Taxonomy" id="482537"/>
    <lineage>
        <taxon>Eukaryota</taxon>
        <taxon>Metazoa</taxon>
        <taxon>Chordata</taxon>
        <taxon>Craniata</taxon>
        <taxon>Vertebrata</taxon>
        <taxon>Euteleostomi</taxon>
        <taxon>Mammalia</taxon>
        <taxon>Eutheria</taxon>
        <taxon>Euarchontoglires</taxon>
        <taxon>Dermoptera</taxon>
        <taxon>Cynocephalidae</taxon>
        <taxon>Galeopterus</taxon>
    </lineage>
</organism>
<dbReference type="Proteomes" id="UP000694923">
    <property type="component" value="Unplaced"/>
</dbReference>
<dbReference type="InterPro" id="IPR051415">
    <property type="entry name" value="LAAT-1"/>
</dbReference>
<keyword evidence="2" id="KW-1185">Reference proteome</keyword>
<sequence>RLYVAHKNWKVGEAVSQGFLLCWIGGDLTKSIGGYLTNQLPIQIFAAILHMSMDTIMLSQFAYYKLKNQKKKMMFQPQLFKDSITRDKIKSKVNGGDPSAPAEGSIMQVPEGDGEEEGIPSLYGMGAVLQVSIGDPGQLQFLKPGQDWPQF</sequence>
<keyword evidence="1" id="KW-1133">Transmembrane helix</keyword>